<keyword evidence="2" id="KW-1185">Reference proteome</keyword>
<accession>A0A8H6B4Z3</accession>
<evidence type="ECO:0000313" key="2">
    <source>
        <dbReference type="Proteomes" id="UP000531561"/>
    </source>
</evidence>
<evidence type="ECO:0000313" key="1">
    <source>
        <dbReference type="EMBL" id="KAF5879340.1"/>
    </source>
</evidence>
<organism evidence="1 2">
    <name type="scientific">Botrytis fragariae</name>
    <dbReference type="NCBI Taxonomy" id="1964551"/>
    <lineage>
        <taxon>Eukaryota</taxon>
        <taxon>Fungi</taxon>
        <taxon>Dikarya</taxon>
        <taxon>Ascomycota</taxon>
        <taxon>Pezizomycotina</taxon>
        <taxon>Leotiomycetes</taxon>
        <taxon>Helotiales</taxon>
        <taxon>Sclerotiniaceae</taxon>
        <taxon>Botrytis</taxon>
    </lineage>
</organism>
<sequence length="72" mass="8326">MLHCNAVEAFWNLEKTNPKCRKNKMLGRETPGQKDRYYVFGCDVVLPADLMQFSTVLHARRTRIRVGGVTTR</sequence>
<dbReference type="RefSeq" id="XP_037198284.1">
    <property type="nucleotide sequence ID" value="XM_037336918.1"/>
</dbReference>
<protein>
    <submittedName>
        <fullName evidence="1">Uncharacterized protein</fullName>
    </submittedName>
</protein>
<gene>
    <name evidence="1" type="ORF">Bfra_006548</name>
</gene>
<proteinExistence type="predicted"/>
<dbReference type="Proteomes" id="UP000531561">
    <property type="component" value="Unassembled WGS sequence"/>
</dbReference>
<name>A0A8H6B4Z3_9HELO</name>
<dbReference type="AlphaFoldDB" id="A0A8H6B4Z3"/>
<reference evidence="1 2" key="1">
    <citation type="journal article" date="2020" name="Phytopathology">
        <title>A high-quality genome resource of Botrytis fragariae, a new and rapidly spreading fungal pathogen causing strawberry gray mold in the U.S.A.</title>
        <authorList>
            <person name="Wu Y."/>
            <person name="Saski C.A."/>
            <person name="Schnabel G."/>
            <person name="Xiao S."/>
            <person name="Hu M."/>
        </authorList>
    </citation>
    <scope>NUCLEOTIDE SEQUENCE [LARGE SCALE GENOMIC DNA]</scope>
    <source>
        <strain evidence="1 2">BVB16</strain>
    </source>
</reference>
<dbReference type="EMBL" id="JABFCT010000001">
    <property type="protein sequence ID" value="KAF5879340.1"/>
    <property type="molecule type" value="Genomic_DNA"/>
</dbReference>
<dbReference type="GeneID" id="59260610"/>
<comment type="caution">
    <text evidence="1">The sequence shown here is derived from an EMBL/GenBank/DDBJ whole genome shotgun (WGS) entry which is preliminary data.</text>
</comment>